<dbReference type="SUPFAM" id="SSF56655">
    <property type="entry name" value="Carbohydrate phosphatase"/>
    <property type="match status" value="1"/>
</dbReference>
<dbReference type="PROSITE" id="PS00630">
    <property type="entry name" value="IMP_2"/>
    <property type="match status" value="1"/>
</dbReference>
<proteinExistence type="inferred from homology"/>
<dbReference type="GO" id="GO:0046872">
    <property type="term" value="F:metal ion binding"/>
    <property type="evidence" value="ECO:0007669"/>
    <property type="project" value="UniProtKB-KW"/>
</dbReference>
<dbReference type="PANTHER" id="PTHR20854:SF4">
    <property type="entry name" value="INOSITOL-1-MONOPHOSPHATASE-RELATED"/>
    <property type="match status" value="1"/>
</dbReference>
<dbReference type="Proteomes" id="UP000564496">
    <property type="component" value="Unassembled WGS sequence"/>
</dbReference>
<comment type="cofactor">
    <cofactor evidence="2 7 8">
        <name>Mg(2+)</name>
        <dbReference type="ChEBI" id="CHEBI:18420"/>
    </cofactor>
</comment>
<dbReference type="PROSITE" id="PS00629">
    <property type="entry name" value="IMP_1"/>
    <property type="match status" value="1"/>
</dbReference>
<comment type="similarity">
    <text evidence="3 8">Belongs to the inositol monophosphatase superfamily.</text>
</comment>
<comment type="catalytic activity">
    <reaction evidence="1 8">
        <text>a myo-inositol phosphate + H2O = myo-inositol + phosphate</text>
        <dbReference type="Rhea" id="RHEA:24056"/>
        <dbReference type="ChEBI" id="CHEBI:15377"/>
        <dbReference type="ChEBI" id="CHEBI:17268"/>
        <dbReference type="ChEBI" id="CHEBI:43474"/>
        <dbReference type="ChEBI" id="CHEBI:84139"/>
        <dbReference type="EC" id="3.1.3.25"/>
    </reaction>
</comment>
<evidence type="ECO:0000313" key="9">
    <source>
        <dbReference type="EMBL" id="NYI81042.1"/>
    </source>
</evidence>
<dbReference type="PRINTS" id="PR00377">
    <property type="entry name" value="IMPHPHTASES"/>
</dbReference>
<keyword evidence="10" id="KW-1185">Reference proteome</keyword>
<protein>
    <recommendedName>
        <fullName evidence="8">Inositol-1-monophosphatase</fullName>
        <ecNumber evidence="8">3.1.3.25</ecNumber>
    </recommendedName>
</protein>
<dbReference type="EC" id="3.1.3.25" evidence="8"/>
<dbReference type="PANTHER" id="PTHR20854">
    <property type="entry name" value="INOSITOL MONOPHOSPHATASE"/>
    <property type="match status" value="1"/>
</dbReference>
<dbReference type="InterPro" id="IPR000760">
    <property type="entry name" value="Inositol_monophosphatase-like"/>
</dbReference>
<dbReference type="GO" id="GO:0007165">
    <property type="term" value="P:signal transduction"/>
    <property type="evidence" value="ECO:0007669"/>
    <property type="project" value="TreeGrafter"/>
</dbReference>
<keyword evidence="5 8" id="KW-0378">Hydrolase</keyword>
<dbReference type="InterPro" id="IPR020550">
    <property type="entry name" value="Inositol_monophosphatase_CS"/>
</dbReference>
<evidence type="ECO:0000256" key="3">
    <source>
        <dbReference type="ARBA" id="ARBA00009759"/>
    </source>
</evidence>
<comment type="caution">
    <text evidence="9">The sequence shown here is derived from an EMBL/GenBank/DDBJ whole genome shotgun (WGS) entry which is preliminary data.</text>
</comment>
<gene>
    <name evidence="9" type="ORF">BJ988_005690</name>
</gene>
<evidence type="ECO:0000256" key="1">
    <source>
        <dbReference type="ARBA" id="ARBA00001033"/>
    </source>
</evidence>
<sequence>MSDLDKYLTAAHEAVDLADGILRANRDHAVAFKGDRDPVTETDLAIERTMRDSLHRATPQAGFLGEETGGSTDGLAWVLDPIDGTANFTHGVPLTAVSLALLDHGEPVIGLIAVEAEGVRYAAVRGQGATRGGDPIRASACTQLRSAMIAMGDYATGPEATARNETRLRITAVLAARAQRVRMLGSAAIDLAWVAAGKLDASVMLSNKPWDTAAGVLIAREAGARVTDLDGHDHDLTSTATIAAAPGVGDQILDALSQDDRF</sequence>
<keyword evidence="6 7" id="KW-0460">Magnesium</keyword>
<evidence type="ECO:0000313" key="10">
    <source>
        <dbReference type="Proteomes" id="UP000564496"/>
    </source>
</evidence>
<feature type="binding site" evidence="7">
    <location>
        <position position="66"/>
    </location>
    <ligand>
        <name>Mg(2+)</name>
        <dbReference type="ChEBI" id="CHEBI:18420"/>
        <label>1</label>
        <note>catalytic</note>
    </ligand>
</feature>
<dbReference type="RefSeq" id="WP_179661152.1">
    <property type="nucleotide sequence ID" value="NZ_JACBZR010000001.1"/>
</dbReference>
<dbReference type="EMBL" id="JACBZR010000001">
    <property type="protein sequence ID" value="NYI81042.1"/>
    <property type="molecule type" value="Genomic_DNA"/>
</dbReference>
<dbReference type="Gene3D" id="3.30.540.10">
    <property type="entry name" value="Fructose-1,6-Bisphosphatase, subunit A, domain 1"/>
    <property type="match status" value="1"/>
</dbReference>
<feature type="binding site" evidence="7">
    <location>
        <position position="83"/>
    </location>
    <ligand>
        <name>Mg(2+)</name>
        <dbReference type="ChEBI" id="CHEBI:18420"/>
        <label>1</label>
        <note>catalytic</note>
    </ligand>
</feature>
<dbReference type="CDD" id="cd01639">
    <property type="entry name" value="IMPase"/>
    <property type="match status" value="1"/>
</dbReference>
<reference evidence="9 10" key="1">
    <citation type="submission" date="2020-07" db="EMBL/GenBank/DDBJ databases">
        <title>Sequencing the genomes of 1000 actinobacteria strains.</title>
        <authorList>
            <person name="Klenk H.-P."/>
        </authorList>
    </citation>
    <scope>NUCLEOTIDE SEQUENCE [LARGE SCALE GENOMIC DNA]</scope>
    <source>
        <strain evidence="9 10">DSM 26487</strain>
    </source>
</reference>
<feature type="binding site" evidence="7">
    <location>
        <position position="82"/>
    </location>
    <ligand>
        <name>Mg(2+)</name>
        <dbReference type="ChEBI" id="CHEBI:18420"/>
        <label>1</label>
        <note>catalytic</note>
    </ligand>
</feature>
<evidence type="ECO:0000256" key="2">
    <source>
        <dbReference type="ARBA" id="ARBA00001946"/>
    </source>
</evidence>
<name>A0A7Z0DT91_9ACTN</name>
<dbReference type="Pfam" id="PF00459">
    <property type="entry name" value="Inositol_P"/>
    <property type="match status" value="1"/>
</dbReference>
<keyword evidence="4 7" id="KW-0479">Metal-binding</keyword>
<evidence type="ECO:0000256" key="6">
    <source>
        <dbReference type="ARBA" id="ARBA00022842"/>
    </source>
</evidence>
<dbReference type="InterPro" id="IPR020583">
    <property type="entry name" value="Inositol_monoP_metal-BS"/>
</dbReference>
<dbReference type="InterPro" id="IPR033942">
    <property type="entry name" value="IMPase"/>
</dbReference>
<feature type="binding site" evidence="7">
    <location>
        <position position="80"/>
    </location>
    <ligand>
        <name>Mg(2+)</name>
        <dbReference type="ChEBI" id="CHEBI:18420"/>
        <label>1</label>
        <note>catalytic</note>
    </ligand>
</feature>
<feature type="binding site" evidence="7">
    <location>
        <position position="211"/>
    </location>
    <ligand>
        <name>Mg(2+)</name>
        <dbReference type="ChEBI" id="CHEBI:18420"/>
        <label>1</label>
        <note>catalytic</note>
    </ligand>
</feature>
<accession>A0A7Z0DT91</accession>
<dbReference type="GO" id="GO:0046854">
    <property type="term" value="P:phosphatidylinositol phosphate biosynthetic process"/>
    <property type="evidence" value="ECO:0007669"/>
    <property type="project" value="InterPro"/>
</dbReference>
<dbReference type="Gene3D" id="3.40.190.80">
    <property type="match status" value="1"/>
</dbReference>
<evidence type="ECO:0000256" key="5">
    <source>
        <dbReference type="ARBA" id="ARBA00022801"/>
    </source>
</evidence>
<organism evidence="9 10">
    <name type="scientific">Nocardioides panzhihuensis</name>
    <dbReference type="NCBI Taxonomy" id="860243"/>
    <lineage>
        <taxon>Bacteria</taxon>
        <taxon>Bacillati</taxon>
        <taxon>Actinomycetota</taxon>
        <taxon>Actinomycetes</taxon>
        <taxon>Propionibacteriales</taxon>
        <taxon>Nocardioidaceae</taxon>
        <taxon>Nocardioides</taxon>
    </lineage>
</organism>
<dbReference type="AlphaFoldDB" id="A0A7Z0DT91"/>
<evidence type="ECO:0000256" key="4">
    <source>
        <dbReference type="ARBA" id="ARBA00022723"/>
    </source>
</evidence>
<dbReference type="GO" id="GO:0008934">
    <property type="term" value="F:inositol monophosphate 1-phosphatase activity"/>
    <property type="evidence" value="ECO:0007669"/>
    <property type="project" value="InterPro"/>
</dbReference>
<evidence type="ECO:0000256" key="8">
    <source>
        <dbReference type="RuleBase" id="RU364068"/>
    </source>
</evidence>
<dbReference type="GO" id="GO:0006020">
    <property type="term" value="P:inositol metabolic process"/>
    <property type="evidence" value="ECO:0007669"/>
    <property type="project" value="TreeGrafter"/>
</dbReference>
<evidence type="ECO:0000256" key="7">
    <source>
        <dbReference type="PIRSR" id="PIRSR600760-2"/>
    </source>
</evidence>